<proteinExistence type="predicted"/>
<name>A0ABR3T514_9PEZI</name>
<feature type="region of interest" description="Disordered" evidence="1">
    <location>
        <begin position="102"/>
        <end position="123"/>
    </location>
</feature>
<evidence type="ECO:0000313" key="3">
    <source>
        <dbReference type="Proteomes" id="UP001521184"/>
    </source>
</evidence>
<dbReference type="EMBL" id="JAKEKT020000128">
    <property type="protein sequence ID" value="KAL1634656.1"/>
    <property type="molecule type" value="Genomic_DNA"/>
</dbReference>
<accession>A0ABR3T514</accession>
<comment type="caution">
    <text evidence="2">The sequence shown here is derived from an EMBL/GenBank/DDBJ whole genome shotgun (WGS) entry which is preliminary data.</text>
</comment>
<sequence length="123" mass="12702">MADPAIMRLDAAPAPVPGRRQDIISAILSDYGDSRDLDDDVELDDYYTQARSPAAAPPVPVPGAAAALPVQSAAASPPAAKDKPLPPLVGFQLRASDILDPGQRVVNSAQPGRDFGDMAMGAV</sequence>
<evidence type="ECO:0000313" key="2">
    <source>
        <dbReference type="EMBL" id="KAL1634656.1"/>
    </source>
</evidence>
<reference evidence="2 3" key="1">
    <citation type="journal article" date="2023" name="Plant Dis.">
        <title>First Report of Diplodia intermedia Causing Canker and Dieback Diseases on Apple Trees in Canada.</title>
        <authorList>
            <person name="Ellouze W."/>
            <person name="Ilyukhin E."/>
            <person name="Sulman M."/>
            <person name="Ali S."/>
        </authorList>
    </citation>
    <scope>NUCLEOTIDE SEQUENCE [LARGE SCALE GENOMIC DNA]</scope>
    <source>
        <strain evidence="2 3">M45-28</strain>
    </source>
</reference>
<feature type="region of interest" description="Disordered" evidence="1">
    <location>
        <begin position="68"/>
        <end position="87"/>
    </location>
</feature>
<feature type="compositionally biased region" description="Low complexity" evidence="1">
    <location>
        <begin position="68"/>
        <end position="79"/>
    </location>
</feature>
<protein>
    <submittedName>
        <fullName evidence="2">Uncharacterized protein</fullName>
    </submittedName>
</protein>
<keyword evidence="3" id="KW-1185">Reference proteome</keyword>
<evidence type="ECO:0000256" key="1">
    <source>
        <dbReference type="SAM" id="MobiDB-lite"/>
    </source>
</evidence>
<dbReference type="Proteomes" id="UP001521184">
    <property type="component" value="Unassembled WGS sequence"/>
</dbReference>
<organism evidence="2 3">
    <name type="scientific">Diplodia intermedia</name>
    <dbReference type="NCBI Taxonomy" id="856260"/>
    <lineage>
        <taxon>Eukaryota</taxon>
        <taxon>Fungi</taxon>
        <taxon>Dikarya</taxon>
        <taxon>Ascomycota</taxon>
        <taxon>Pezizomycotina</taxon>
        <taxon>Dothideomycetes</taxon>
        <taxon>Dothideomycetes incertae sedis</taxon>
        <taxon>Botryosphaeriales</taxon>
        <taxon>Botryosphaeriaceae</taxon>
        <taxon>Diplodia</taxon>
    </lineage>
</organism>
<gene>
    <name evidence="2" type="ORF">SLS58_010599</name>
</gene>